<dbReference type="EMBL" id="VXIS01000216">
    <property type="protein sequence ID" value="KAA8896322.1"/>
    <property type="molecule type" value="Genomic_DNA"/>
</dbReference>
<dbReference type="GO" id="GO:0035861">
    <property type="term" value="C:site of double-strand break"/>
    <property type="evidence" value="ECO:0007669"/>
    <property type="project" value="TreeGrafter"/>
</dbReference>
<keyword evidence="5" id="KW-1133">Transmembrane helix</keyword>
<dbReference type="PIRSF" id="PIRSF011312">
    <property type="entry name" value="Cell_cycle_HUS1"/>
    <property type="match status" value="1"/>
</dbReference>
<dbReference type="GO" id="GO:0006289">
    <property type="term" value="P:nucleotide-excision repair"/>
    <property type="evidence" value="ECO:0007669"/>
    <property type="project" value="TreeGrafter"/>
</dbReference>
<organism evidence="6 7">
    <name type="scientific">Sphaerosporella brunnea</name>
    <dbReference type="NCBI Taxonomy" id="1250544"/>
    <lineage>
        <taxon>Eukaryota</taxon>
        <taxon>Fungi</taxon>
        <taxon>Dikarya</taxon>
        <taxon>Ascomycota</taxon>
        <taxon>Pezizomycotina</taxon>
        <taxon>Pezizomycetes</taxon>
        <taxon>Pezizales</taxon>
        <taxon>Pyronemataceae</taxon>
        <taxon>Sphaerosporella</taxon>
    </lineage>
</organism>
<evidence type="ECO:0000256" key="1">
    <source>
        <dbReference type="ARBA" id="ARBA00004123"/>
    </source>
</evidence>
<protein>
    <recommendedName>
        <fullName evidence="4">Checkpoint protein</fullName>
    </recommendedName>
</protein>
<comment type="subcellular location">
    <subcellularLocation>
        <location evidence="1">Nucleus</location>
    </subcellularLocation>
</comment>
<keyword evidence="7" id="KW-1185">Reference proteome</keyword>
<dbReference type="Pfam" id="PF04005">
    <property type="entry name" value="Hus1"/>
    <property type="match status" value="1"/>
</dbReference>
<evidence type="ECO:0000256" key="2">
    <source>
        <dbReference type="ARBA" id="ARBA00005563"/>
    </source>
</evidence>
<reference evidence="6 7" key="1">
    <citation type="submission" date="2019-09" db="EMBL/GenBank/DDBJ databases">
        <title>Draft genome of the ectomycorrhizal ascomycete Sphaerosporella brunnea.</title>
        <authorList>
            <consortium name="DOE Joint Genome Institute"/>
            <person name="Benucci G.M."/>
            <person name="Marozzi G."/>
            <person name="Antonielli L."/>
            <person name="Sanchez S."/>
            <person name="Marco P."/>
            <person name="Wang X."/>
            <person name="Falini L.B."/>
            <person name="Barry K."/>
            <person name="Haridas S."/>
            <person name="Lipzen A."/>
            <person name="Labutti K."/>
            <person name="Grigoriev I.V."/>
            <person name="Murat C."/>
            <person name="Martin F."/>
            <person name="Albertini E."/>
            <person name="Donnini D."/>
            <person name="Bonito G."/>
        </authorList>
    </citation>
    <scope>NUCLEOTIDE SEQUENCE [LARGE SCALE GENOMIC DNA]</scope>
    <source>
        <strain evidence="6 7">Sb_GMNB300</strain>
    </source>
</reference>
<evidence type="ECO:0000313" key="6">
    <source>
        <dbReference type="EMBL" id="KAA8896322.1"/>
    </source>
</evidence>
<sequence length="290" mass="32127">MRFRTQIRNITTFTKLTQSICSIGKLAWFRLSEDEIRIVVHDLEGTQFWATLTIPTLFEDYSVTSNNNNVIHLEIPLQQLHRALRSCATASEAILRLSKRASDNIPILSLTITTTAAHSAVAGPSLVTQEIPVRVLAAPAVNAIREPHAPQGDVSVYLPPLSQLRGIVDRFNKLSAFGATSSEPHRLEVSANAAGTFRIALKAADVDVQSQWERLKVTPETEASGREKDRFAVVRIDGRDWVKVLRIGSFAKRVVACFCEGFALVFYVFLTAEGEGDDTVLTYYMSSFSD</sequence>
<evidence type="ECO:0000313" key="7">
    <source>
        <dbReference type="Proteomes" id="UP000326924"/>
    </source>
</evidence>
<dbReference type="GO" id="GO:0030896">
    <property type="term" value="C:checkpoint clamp complex"/>
    <property type="evidence" value="ECO:0007669"/>
    <property type="project" value="InterPro"/>
</dbReference>
<feature type="transmembrane region" description="Helical" evidence="5">
    <location>
        <begin position="250"/>
        <end position="270"/>
    </location>
</feature>
<dbReference type="InterPro" id="IPR016580">
    <property type="entry name" value="HUS1"/>
</dbReference>
<comment type="caution">
    <text evidence="6">The sequence shown here is derived from an EMBL/GenBank/DDBJ whole genome shotgun (WGS) entry which is preliminary data.</text>
</comment>
<dbReference type="AlphaFoldDB" id="A0A5J5EKZ3"/>
<accession>A0A5J5EKZ3</accession>
<dbReference type="OrthoDB" id="419537at2759"/>
<evidence type="ECO:0000256" key="5">
    <source>
        <dbReference type="SAM" id="Phobius"/>
    </source>
</evidence>
<dbReference type="PANTHER" id="PTHR12900">
    <property type="entry name" value="MITOTIC AND DNA DAMAGE CHECKPOINT PROTEIN HUS1"/>
    <property type="match status" value="1"/>
</dbReference>
<dbReference type="InterPro" id="IPR046938">
    <property type="entry name" value="DNA_clamp_sf"/>
</dbReference>
<dbReference type="GO" id="GO:0044778">
    <property type="term" value="P:meiotic DNA integrity checkpoint signaling"/>
    <property type="evidence" value="ECO:0007669"/>
    <property type="project" value="TreeGrafter"/>
</dbReference>
<dbReference type="Proteomes" id="UP000326924">
    <property type="component" value="Unassembled WGS sequence"/>
</dbReference>
<keyword evidence="5" id="KW-0812">Transmembrane</keyword>
<dbReference type="GO" id="GO:0000723">
    <property type="term" value="P:telomere maintenance"/>
    <property type="evidence" value="ECO:0007669"/>
    <property type="project" value="TreeGrafter"/>
</dbReference>
<keyword evidence="5" id="KW-0472">Membrane</keyword>
<dbReference type="GO" id="GO:0000724">
    <property type="term" value="P:double-strand break repair via homologous recombination"/>
    <property type="evidence" value="ECO:0007669"/>
    <property type="project" value="TreeGrafter"/>
</dbReference>
<dbReference type="GO" id="GO:0031573">
    <property type="term" value="P:mitotic intra-S DNA damage checkpoint signaling"/>
    <property type="evidence" value="ECO:0007669"/>
    <property type="project" value="TreeGrafter"/>
</dbReference>
<gene>
    <name evidence="6" type="ORF">FN846DRAFT_910798</name>
</gene>
<dbReference type="InParanoid" id="A0A5J5EKZ3"/>
<name>A0A5J5EKZ3_9PEZI</name>
<evidence type="ECO:0000256" key="3">
    <source>
        <dbReference type="ARBA" id="ARBA00023242"/>
    </source>
</evidence>
<dbReference type="GO" id="GO:0033314">
    <property type="term" value="P:mitotic DNA replication checkpoint signaling"/>
    <property type="evidence" value="ECO:0007669"/>
    <property type="project" value="TreeGrafter"/>
</dbReference>
<dbReference type="InterPro" id="IPR007150">
    <property type="entry name" value="HUS1/Mec3"/>
</dbReference>
<evidence type="ECO:0000256" key="4">
    <source>
        <dbReference type="PIRNR" id="PIRNR011312"/>
    </source>
</evidence>
<dbReference type="GO" id="GO:0005730">
    <property type="term" value="C:nucleolus"/>
    <property type="evidence" value="ECO:0007669"/>
    <property type="project" value="InterPro"/>
</dbReference>
<dbReference type="PANTHER" id="PTHR12900:SF0">
    <property type="entry name" value="CHECKPOINT PROTEIN"/>
    <property type="match status" value="1"/>
</dbReference>
<proteinExistence type="inferred from homology"/>
<keyword evidence="3" id="KW-0539">Nucleus</keyword>
<dbReference type="SUPFAM" id="SSF55979">
    <property type="entry name" value="DNA clamp"/>
    <property type="match status" value="1"/>
</dbReference>
<dbReference type="Gene3D" id="3.70.10.10">
    <property type="match status" value="1"/>
</dbReference>
<comment type="similarity">
    <text evidence="2 4">Belongs to the HUS1 family.</text>
</comment>